<dbReference type="PATRIC" id="fig|317.174.peg.3072"/>
<dbReference type="AlphaFoldDB" id="A0A085V5M7"/>
<evidence type="ECO:0000256" key="1">
    <source>
        <dbReference type="SAM" id="SignalP"/>
    </source>
</evidence>
<sequence length="212" mass="21900">MNFLLGKSLRGMLLSTAVLTSFLLGASQSVAQDAPAPRVGVRGTISAIEGDVLKVRTNRGEDLTVNLLKETQVRGVTLAQVADIKPGSYIGSAAVPLPDGTLKALEIHVFAPEMAGTGDGHRPFDLAKDSTMTNGAVGDLVTSNGRSITVNYKGGQKTIVIPEDVPIVNLVPGDRSLLKPGVKVVMFAQKAADGSLSAQAISAGKDGVTPPM</sequence>
<reference evidence="2 3" key="1">
    <citation type="submission" date="2014-07" db="EMBL/GenBank/DDBJ databases">
        <title>Draft Genome Sequences of Environmental Pseudomonas syringae strains.</title>
        <authorList>
            <person name="Baltrus D.A."/>
            <person name="Berge O."/>
            <person name="Morris C."/>
        </authorList>
    </citation>
    <scope>NUCLEOTIDE SEQUENCE [LARGE SCALE GENOMIC DNA]</scope>
    <source>
        <strain evidence="2 3">CEB003</strain>
    </source>
</reference>
<gene>
    <name evidence="2" type="ORF">IV02_15040</name>
</gene>
<accession>A0A085V5M7</accession>
<feature type="chain" id="PRO_5001798344" evidence="1">
    <location>
        <begin position="32"/>
        <end position="212"/>
    </location>
</feature>
<organism evidence="2 3">
    <name type="scientific">Pseudomonas syringae</name>
    <dbReference type="NCBI Taxonomy" id="317"/>
    <lineage>
        <taxon>Bacteria</taxon>
        <taxon>Pseudomonadati</taxon>
        <taxon>Pseudomonadota</taxon>
        <taxon>Gammaproteobacteria</taxon>
        <taxon>Pseudomonadales</taxon>
        <taxon>Pseudomonadaceae</taxon>
        <taxon>Pseudomonas</taxon>
    </lineage>
</organism>
<dbReference type="Proteomes" id="UP000028643">
    <property type="component" value="Unassembled WGS sequence"/>
</dbReference>
<protein>
    <submittedName>
        <fullName evidence="2">Uncharacterized protein</fullName>
    </submittedName>
</protein>
<proteinExistence type="predicted"/>
<feature type="signal peptide" evidence="1">
    <location>
        <begin position="1"/>
        <end position="31"/>
    </location>
</feature>
<evidence type="ECO:0000313" key="2">
    <source>
        <dbReference type="EMBL" id="KFE50740.1"/>
    </source>
</evidence>
<dbReference type="EMBL" id="JPQT01000108">
    <property type="protein sequence ID" value="KFE50740.1"/>
    <property type="molecule type" value="Genomic_DNA"/>
</dbReference>
<name>A0A085V5M7_PSESX</name>
<keyword evidence="1" id="KW-0732">Signal</keyword>
<evidence type="ECO:0000313" key="3">
    <source>
        <dbReference type="Proteomes" id="UP000028643"/>
    </source>
</evidence>
<comment type="caution">
    <text evidence="2">The sequence shown here is derived from an EMBL/GenBank/DDBJ whole genome shotgun (WGS) entry which is preliminary data.</text>
</comment>